<feature type="region of interest" description="Disordered" evidence="6">
    <location>
        <begin position="212"/>
        <end position="231"/>
    </location>
</feature>
<gene>
    <name evidence="8" type="ORF">C2S53_018884</name>
</gene>
<keyword evidence="4" id="KW-0493">Microtubule</keyword>
<accession>A0AAD4IXC2</accession>
<feature type="region of interest" description="Disordered" evidence="6">
    <location>
        <begin position="347"/>
        <end position="393"/>
    </location>
</feature>
<dbReference type="PANTHER" id="PTHR47067:SF16">
    <property type="entry name" value="TPX2 (TARGETING PROTEIN FOR XKLP2) PROTEIN FAMILY"/>
    <property type="match status" value="1"/>
</dbReference>
<dbReference type="PANTHER" id="PTHR47067">
    <property type="entry name" value="TPX2 (TARGETING PROTEIN FOR XKLP2) PROTEIN FAMILY-RELATED"/>
    <property type="match status" value="1"/>
</dbReference>
<feature type="compositionally biased region" description="Polar residues" evidence="6">
    <location>
        <begin position="140"/>
        <end position="157"/>
    </location>
</feature>
<dbReference type="InterPro" id="IPR044216">
    <property type="entry name" value="WDL7"/>
</dbReference>
<dbReference type="InterPro" id="IPR027329">
    <property type="entry name" value="TPX2_C"/>
</dbReference>
<protein>
    <recommendedName>
        <fullName evidence="7">TPX2 C-terminal domain-containing protein</fullName>
    </recommendedName>
</protein>
<evidence type="ECO:0000313" key="9">
    <source>
        <dbReference type="Proteomes" id="UP001190926"/>
    </source>
</evidence>
<keyword evidence="3" id="KW-0963">Cytoplasm</keyword>
<feature type="domain" description="TPX2 C-terminal" evidence="7">
    <location>
        <begin position="394"/>
        <end position="445"/>
    </location>
</feature>
<keyword evidence="5" id="KW-0206">Cytoskeleton</keyword>
<evidence type="ECO:0000256" key="6">
    <source>
        <dbReference type="SAM" id="MobiDB-lite"/>
    </source>
</evidence>
<feature type="region of interest" description="Disordered" evidence="6">
    <location>
        <begin position="498"/>
        <end position="522"/>
    </location>
</feature>
<evidence type="ECO:0000256" key="2">
    <source>
        <dbReference type="ARBA" id="ARBA00005885"/>
    </source>
</evidence>
<feature type="compositionally biased region" description="Basic and acidic residues" evidence="6">
    <location>
        <begin position="159"/>
        <end position="168"/>
    </location>
</feature>
<feature type="compositionally biased region" description="Basic and acidic residues" evidence="6">
    <location>
        <begin position="257"/>
        <end position="273"/>
    </location>
</feature>
<evidence type="ECO:0000313" key="8">
    <source>
        <dbReference type="EMBL" id="KAH6823235.1"/>
    </source>
</evidence>
<organism evidence="8 9">
    <name type="scientific">Perilla frutescens var. hirtella</name>
    <name type="common">Perilla citriodora</name>
    <name type="synonym">Perilla setoyensis</name>
    <dbReference type="NCBI Taxonomy" id="608512"/>
    <lineage>
        <taxon>Eukaryota</taxon>
        <taxon>Viridiplantae</taxon>
        <taxon>Streptophyta</taxon>
        <taxon>Embryophyta</taxon>
        <taxon>Tracheophyta</taxon>
        <taxon>Spermatophyta</taxon>
        <taxon>Magnoliopsida</taxon>
        <taxon>eudicotyledons</taxon>
        <taxon>Gunneridae</taxon>
        <taxon>Pentapetalae</taxon>
        <taxon>asterids</taxon>
        <taxon>lamiids</taxon>
        <taxon>Lamiales</taxon>
        <taxon>Lamiaceae</taxon>
        <taxon>Nepetoideae</taxon>
        <taxon>Elsholtzieae</taxon>
        <taxon>Perilla</taxon>
    </lineage>
</organism>
<evidence type="ECO:0000259" key="7">
    <source>
        <dbReference type="Pfam" id="PF06886"/>
    </source>
</evidence>
<feature type="region of interest" description="Disordered" evidence="6">
    <location>
        <begin position="1"/>
        <end position="27"/>
    </location>
</feature>
<proteinExistence type="inferred from homology"/>
<dbReference type="Proteomes" id="UP001190926">
    <property type="component" value="Unassembled WGS sequence"/>
</dbReference>
<dbReference type="GO" id="GO:0005874">
    <property type="term" value="C:microtubule"/>
    <property type="evidence" value="ECO:0007669"/>
    <property type="project" value="UniProtKB-KW"/>
</dbReference>
<evidence type="ECO:0000256" key="1">
    <source>
        <dbReference type="ARBA" id="ARBA00004245"/>
    </source>
</evidence>
<evidence type="ECO:0000256" key="5">
    <source>
        <dbReference type="ARBA" id="ARBA00023212"/>
    </source>
</evidence>
<evidence type="ECO:0000256" key="3">
    <source>
        <dbReference type="ARBA" id="ARBA00022490"/>
    </source>
</evidence>
<keyword evidence="9" id="KW-1185">Reference proteome</keyword>
<evidence type="ECO:0000256" key="4">
    <source>
        <dbReference type="ARBA" id="ARBA00022701"/>
    </source>
</evidence>
<comment type="similarity">
    <text evidence="2">Belongs to the TPX2 family.</text>
</comment>
<feature type="compositionally biased region" description="Polar residues" evidence="6">
    <location>
        <begin position="507"/>
        <end position="522"/>
    </location>
</feature>
<dbReference type="EMBL" id="SDAM02001008">
    <property type="protein sequence ID" value="KAH6823235.1"/>
    <property type="molecule type" value="Genomic_DNA"/>
</dbReference>
<feature type="compositionally biased region" description="Basic and acidic residues" evidence="6">
    <location>
        <begin position="347"/>
        <end position="367"/>
    </location>
</feature>
<comment type="subcellular location">
    <subcellularLocation>
        <location evidence="1">Cytoplasm</location>
        <location evidence="1">Cytoskeleton</location>
    </subcellularLocation>
</comment>
<reference evidence="8 9" key="1">
    <citation type="journal article" date="2021" name="Nat. Commun.">
        <title>Incipient diploidization of the medicinal plant Perilla within 10,000 years.</title>
        <authorList>
            <person name="Zhang Y."/>
            <person name="Shen Q."/>
            <person name="Leng L."/>
            <person name="Zhang D."/>
            <person name="Chen S."/>
            <person name="Shi Y."/>
            <person name="Ning Z."/>
            <person name="Chen S."/>
        </authorList>
    </citation>
    <scope>NUCLEOTIDE SEQUENCE [LARGE SCALE GENOMIC DNA]</scope>
    <source>
        <strain evidence="9">cv. PC099</strain>
    </source>
</reference>
<name>A0AAD4IXC2_PERFH</name>
<dbReference type="AlphaFoldDB" id="A0AAD4IXC2"/>
<feature type="region of interest" description="Disordered" evidence="6">
    <location>
        <begin position="246"/>
        <end position="277"/>
    </location>
</feature>
<comment type="caution">
    <text evidence="8">The sequence shown here is derived from an EMBL/GenBank/DDBJ whole genome shotgun (WGS) entry which is preliminary data.</text>
</comment>
<feature type="region of interest" description="Disordered" evidence="6">
    <location>
        <begin position="136"/>
        <end position="172"/>
    </location>
</feature>
<dbReference type="Pfam" id="PF06886">
    <property type="entry name" value="TPX2"/>
    <property type="match status" value="1"/>
</dbReference>
<sequence>MGESAACLVRSFSEHSPTSGEEKKGNSIQRALSASVSFGRFMSESLDWEKWSAFTNNRYLEEVEKYSKPGSVAEKKAYFEAHFKRRRAAALLEQQNAAAACTVSETANAEDKVKGNSTLEWGHTQRDCYAVTENSKAEEIQSSNPVVSTGQSGNYDDTSVERTLEDTKPGGTEKAMEPLVLVGSSLELTNHLGDDVCSDDIVSEKEDNACNKDDSAIRNSASGEKTPEVSSAKLLTKEGASKCPPFVKPIVPVQLKNSDKTPESNRKSTDSSNKRRSYTTSLHMSINFAPCSDATQKNISSGLPKIENSRIIRAPAKKYKNIVLPQTSTRASVNGVFKHYSTAPSAENKRIVRSDPISEARPADEKVQPPSSNNSKSSNLFGNKARTPTVPSSFTFKSEERAVKRREFFQILEQKAKLKETGKHQLHAKPQVTKRSNDKDFRNSIALETTKGAEAPLRNITKKVPTVKPYFPKIEERAAAFKVQDSNIIRPPWRLSAKTDGSKDFTGKNSRQENLNSLSDLNTVPAPSSYEAEEVGALHFRLLPLSINN</sequence>